<dbReference type="OrthoDB" id="158267at2"/>
<keyword evidence="2" id="KW-0378">Hydrolase</keyword>
<dbReference type="InterPro" id="IPR013830">
    <property type="entry name" value="SGNH_hydro"/>
</dbReference>
<dbReference type="AlphaFoldDB" id="A0A437MWA1"/>
<proteinExistence type="predicted"/>
<feature type="domain" description="SGNH hydrolase-type esterase" evidence="1">
    <location>
        <begin position="46"/>
        <end position="224"/>
    </location>
</feature>
<dbReference type="GO" id="GO:0016788">
    <property type="term" value="F:hydrolase activity, acting on ester bonds"/>
    <property type="evidence" value="ECO:0007669"/>
    <property type="project" value="UniProtKB-ARBA"/>
</dbReference>
<name>A0A437MWA1_9SPHI</name>
<organism evidence="2 3">
    <name type="scientific">Mucilaginibacter limnophilus</name>
    <dbReference type="NCBI Taxonomy" id="1932778"/>
    <lineage>
        <taxon>Bacteria</taxon>
        <taxon>Pseudomonadati</taxon>
        <taxon>Bacteroidota</taxon>
        <taxon>Sphingobacteriia</taxon>
        <taxon>Sphingobacteriales</taxon>
        <taxon>Sphingobacteriaceae</taxon>
        <taxon>Mucilaginibacter</taxon>
    </lineage>
</organism>
<keyword evidence="3" id="KW-1185">Reference proteome</keyword>
<evidence type="ECO:0000313" key="2">
    <source>
        <dbReference type="EMBL" id="RVU01928.1"/>
    </source>
</evidence>
<dbReference type="PROSITE" id="PS51257">
    <property type="entry name" value="PROKAR_LIPOPROTEIN"/>
    <property type="match status" value="1"/>
</dbReference>
<dbReference type="Gene3D" id="3.40.50.1110">
    <property type="entry name" value="SGNH hydrolase"/>
    <property type="match status" value="1"/>
</dbReference>
<comment type="caution">
    <text evidence="2">The sequence shown here is derived from an EMBL/GenBank/DDBJ whole genome shotgun (WGS) entry which is preliminary data.</text>
</comment>
<reference evidence="2 3" key="1">
    <citation type="submission" date="2019-01" db="EMBL/GenBank/DDBJ databases">
        <authorList>
            <person name="Chen W.-M."/>
        </authorList>
    </citation>
    <scope>NUCLEOTIDE SEQUENCE [LARGE SCALE GENOMIC DNA]</scope>
    <source>
        <strain evidence="2 3">YBJ-36</strain>
    </source>
</reference>
<dbReference type="CDD" id="cd01832">
    <property type="entry name" value="SGNH_hydrolase_like_1"/>
    <property type="match status" value="1"/>
</dbReference>
<dbReference type="SUPFAM" id="SSF52266">
    <property type="entry name" value="SGNH hydrolase"/>
    <property type="match status" value="1"/>
</dbReference>
<dbReference type="RefSeq" id="WP_127704292.1">
    <property type="nucleotide sequence ID" value="NZ_SACK01000002.1"/>
</dbReference>
<dbReference type="InterPro" id="IPR036514">
    <property type="entry name" value="SGNH_hydro_sf"/>
</dbReference>
<dbReference type="EMBL" id="SACK01000002">
    <property type="protein sequence ID" value="RVU01928.1"/>
    <property type="molecule type" value="Genomic_DNA"/>
</dbReference>
<sequence>MRLLLILLIAAVSGCDKKQTRDTIKPVTLPVTPAKPDTTVKLTYLALGDSYTIGESVVYDQNFPNQLTKRLNIAGYKVSQPHIIARTGWTTNELIDAIEREKVTEKFDFVTLLIGVNNQYRGYDINVYRKEFVELLNTAISFANGKKDHVFVVSIPDYGVTPFGMSRDPQKIAQEIDAYNAINKEESVKAGVNYVDITPISRQAATQPDLVAADGLHPSAKMYTAWVNLLEPAVEKQF</sequence>
<protein>
    <submittedName>
        <fullName evidence="2">SGNH/GDSL hydrolase family protein</fullName>
    </submittedName>
</protein>
<accession>A0A437MWA1</accession>
<dbReference type="Proteomes" id="UP000282759">
    <property type="component" value="Unassembled WGS sequence"/>
</dbReference>
<dbReference type="Pfam" id="PF13472">
    <property type="entry name" value="Lipase_GDSL_2"/>
    <property type="match status" value="1"/>
</dbReference>
<gene>
    <name evidence="2" type="ORF">EOD41_08215</name>
</gene>
<evidence type="ECO:0000313" key="3">
    <source>
        <dbReference type="Proteomes" id="UP000282759"/>
    </source>
</evidence>
<evidence type="ECO:0000259" key="1">
    <source>
        <dbReference type="Pfam" id="PF13472"/>
    </source>
</evidence>